<dbReference type="SUPFAM" id="SSF50249">
    <property type="entry name" value="Nucleic acid-binding proteins"/>
    <property type="match status" value="1"/>
</dbReference>
<feature type="domain" description="OB" evidence="5">
    <location>
        <begin position="157"/>
        <end position="234"/>
    </location>
</feature>
<dbReference type="Pfam" id="PF08784">
    <property type="entry name" value="RPA_C"/>
    <property type="match status" value="1"/>
</dbReference>
<keyword evidence="3" id="KW-0238">DNA-binding</keyword>
<dbReference type="EMBL" id="JWZX01001935">
    <property type="protein sequence ID" value="KOO31770.1"/>
    <property type="molecule type" value="Genomic_DNA"/>
</dbReference>
<feature type="domain" description="Replication protein A C-terminal" evidence="6">
    <location>
        <begin position="238"/>
        <end position="303"/>
    </location>
</feature>
<dbReference type="InterPro" id="IPR014892">
    <property type="entry name" value="RPA_C"/>
</dbReference>
<dbReference type="GO" id="GO:0005662">
    <property type="term" value="C:DNA replication factor A complex"/>
    <property type="evidence" value="ECO:0007669"/>
    <property type="project" value="TreeGrafter"/>
</dbReference>
<dbReference type="GO" id="GO:0006260">
    <property type="term" value="P:DNA replication"/>
    <property type="evidence" value="ECO:0007669"/>
    <property type="project" value="TreeGrafter"/>
</dbReference>
<gene>
    <name evidence="7" type="ORF">Ctob_007409</name>
</gene>
<reference evidence="8" key="1">
    <citation type="journal article" date="2015" name="PLoS Genet.">
        <title>Genome Sequence and Transcriptome Analyses of Chrysochromulina tobin: Metabolic Tools for Enhanced Algal Fitness in the Prominent Order Prymnesiales (Haptophyceae).</title>
        <authorList>
            <person name="Hovde B.T."/>
            <person name="Deodato C.R."/>
            <person name="Hunsperger H.M."/>
            <person name="Ryken S.A."/>
            <person name="Yost W."/>
            <person name="Jha R.K."/>
            <person name="Patterson J."/>
            <person name="Monnat R.J. Jr."/>
            <person name="Barlow S.B."/>
            <person name="Starkenburg S.R."/>
            <person name="Cattolico R.A."/>
        </authorList>
    </citation>
    <scope>NUCLEOTIDE SEQUENCE</scope>
    <source>
        <strain evidence="8">CCMP291</strain>
    </source>
</reference>
<dbReference type="GO" id="GO:0006289">
    <property type="term" value="P:nucleotide-excision repair"/>
    <property type="evidence" value="ECO:0007669"/>
    <property type="project" value="TreeGrafter"/>
</dbReference>
<dbReference type="CDD" id="cd04478">
    <property type="entry name" value="RPA2_DBD_D"/>
    <property type="match status" value="1"/>
</dbReference>
<dbReference type="FunFam" id="1.10.10.10:FF:000168">
    <property type="entry name" value="Replication protein A 32 kDa subunit"/>
    <property type="match status" value="1"/>
</dbReference>
<accession>A0A0M0JYY5</accession>
<dbReference type="Proteomes" id="UP000037460">
    <property type="component" value="Unassembled WGS sequence"/>
</dbReference>
<dbReference type="PANTHER" id="PTHR13989:SF16">
    <property type="entry name" value="REPLICATION PROTEIN A2"/>
    <property type="match status" value="1"/>
</dbReference>
<protein>
    <submittedName>
        <fullName evidence="7">Uncharacterized protein</fullName>
    </submittedName>
</protein>
<dbReference type="InterPro" id="IPR036390">
    <property type="entry name" value="WH_DNA-bd_sf"/>
</dbReference>
<evidence type="ECO:0000259" key="5">
    <source>
        <dbReference type="Pfam" id="PF01336"/>
    </source>
</evidence>
<dbReference type="Gene3D" id="2.40.50.140">
    <property type="entry name" value="Nucleic acid-binding proteins"/>
    <property type="match status" value="1"/>
</dbReference>
<evidence type="ECO:0000259" key="6">
    <source>
        <dbReference type="Pfam" id="PF08784"/>
    </source>
</evidence>
<name>A0A0M0JYY5_9EUKA</name>
<organism evidence="7 8">
    <name type="scientific">Chrysochromulina tobinii</name>
    <dbReference type="NCBI Taxonomy" id="1460289"/>
    <lineage>
        <taxon>Eukaryota</taxon>
        <taxon>Haptista</taxon>
        <taxon>Haptophyta</taxon>
        <taxon>Prymnesiophyceae</taxon>
        <taxon>Prymnesiales</taxon>
        <taxon>Chrysochromulinaceae</taxon>
        <taxon>Chrysochromulina</taxon>
    </lineage>
</organism>
<dbReference type="GO" id="GO:0003697">
    <property type="term" value="F:single-stranded DNA binding"/>
    <property type="evidence" value="ECO:0007669"/>
    <property type="project" value="TreeGrafter"/>
</dbReference>
<dbReference type="AlphaFoldDB" id="A0A0M0JYY5"/>
<keyword evidence="4" id="KW-0539">Nucleus</keyword>
<dbReference type="OrthoDB" id="25571at2759"/>
<dbReference type="InterPro" id="IPR004365">
    <property type="entry name" value="NA-bd_OB_tRNA"/>
</dbReference>
<sequence>MKSVGKSTSIASMLELNAVEEKERRTEEARLAAEAAAAKEAALKSAKAKVGAAVLSSSAYGGGFDGGFGGGGQFGGDQFGGAAVDGGFGASQYGGGAGQAPAGGFMQVDNSTPGPETTSDKNRQSLIPVTIKQLKNALAVANGENGFTLDGRDLHQVTVVGLIMHADEQQTNLQYQIDDGTDTIMVKKWTDADAPDDEAERRAQCKEGAYVRVIGQLRSFNHAKNIVAYSIEPIHDFNEYTFHFLEDLVLKFFQSKGAASDAGCTVLEAAQALASNGVQEAQVRSIVQGLVDDGHLYSTIDDDHFKST</sequence>
<evidence type="ECO:0000256" key="3">
    <source>
        <dbReference type="ARBA" id="ARBA00023125"/>
    </source>
</evidence>
<evidence type="ECO:0000313" key="7">
    <source>
        <dbReference type="EMBL" id="KOO31770.1"/>
    </source>
</evidence>
<comment type="subcellular location">
    <subcellularLocation>
        <location evidence="1">Nucleus</location>
    </subcellularLocation>
</comment>
<keyword evidence="8" id="KW-1185">Reference proteome</keyword>
<comment type="similarity">
    <text evidence="2">Belongs to the replication factor A protein 2 family.</text>
</comment>
<comment type="caution">
    <text evidence="7">The sequence shown here is derived from an EMBL/GenBank/DDBJ whole genome shotgun (WGS) entry which is preliminary data.</text>
</comment>
<evidence type="ECO:0000313" key="8">
    <source>
        <dbReference type="Proteomes" id="UP000037460"/>
    </source>
</evidence>
<dbReference type="GO" id="GO:0000724">
    <property type="term" value="P:double-strand break repair via homologous recombination"/>
    <property type="evidence" value="ECO:0007669"/>
    <property type="project" value="TreeGrafter"/>
</dbReference>
<evidence type="ECO:0000256" key="1">
    <source>
        <dbReference type="ARBA" id="ARBA00004123"/>
    </source>
</evidence>
<dbReference type="GO" id="GO:0035861">
    <property type="term" value="C:site of double-strand break"/>
    <property type="evidence" value="ECO:0007669"/>
    <property type="project" value="TreeGrafter"/>
</dbReference>
<evidence type="ECO:0000256" key="4">
    <source>
        <dbReference type="ARBA" id="ARBA00023242"/>
    </source>
</evidence>
<dbReference type="InterPro" id="IPR040260">
    <property type="entry name" value="RFA2-like"/>
</dbReference>
<dbReference type="SUPFAM" id="SSF46785">
    <property type="entry name" value="Winged helix' DNA-binding domain"/>
    <property type="match status" value="1"/>
</dbReference>
<dbReference type="Pfam" id="PF01336">
    <property type="entry name" value="tRNA_anti-codon"/>
    <property type="match status" value="1"/>
</dbReference>
<proteinExistence type="inferred from homology"/>
<dbReference type="PANTHER" id="PTHR13989">
    <property type="entry name" value="REPLICATION PROTEIN A-RELATED"/>
    <property type="match status" value="1"/>
</dbReference>
<dbReference type="InterPro" id="IPR012340">
    <property type="entry name" value="NA-bd_OB-fold"/>
</dbReference>
<evidence type="ECO:0000256" key="2">
    <source>
        <dbReference type="ARBA" id="ARBA00007815"/>
    </source>
</evidence>
<dbReference type="GO" id="GO:0000781">
    <property type="term" value="C:chromosome, telomeric region"/>
    <property type="evidence" value="ECO:0007669"/>
    <property type="project" value="TreeGrafter"/>
</dbReference>